<dbReference type="OrthoDB" id="10577846at2759"/>
<dbReference type="AlphaFoldDB" id="A0A1M2VFV3"/>
<evidence type="ECO:0000313" key="3">
    <source>
        <dbReference type="Proteomes" id="UP000184267"/>
    </source>
</evidence>
<feature type="region of interest" description="Disordered" evidence="1">
    <location>
        <begin position="24"/>
        <end position="60"/>
    </location>
</feature>
<dbReference type="OMA" id="SAQECRI"/>
<feature type="compositionally biased region" description="Acidic residues" evidence="1">
    <location>
        <begin position="238"/>
        <end position="261"/>
    </location>
</feature>
<feature type="compositionally biased region" description="Polar residues" evidence="1">
    <location>
        <begin position="153"/>
        <end position="171"/>
    </location>
</feature>
<feature type="compositionally biased region" description="Acidic residues" evidence="1">
    <location>
        <begin position="89"/>
        <end position="112"/>
    </location>
</feature>
<protein>
    <submittedName>
        <fullName evidence="2">Uncharacterized protein</fullName>
    </submittedName>
</protein>
<sequence length="370" mass="39865">MNTTSSISTLLDQFDEALLPPCDNLTLPSYMADDDETRQSVPADHAAPTPGPSNGAPSTAAYVWPSKLEIDTQDDYFEYAFDFVYGEDWEERDGDTAEDADEDGLQEDTDIEEPYRTLSSPSRAHTPETHSLSSSSTRSGSSEPESDDLPTRQAASHSSVLVTSDHWSNPSMPVPGQGRPSLRSSARIREKRKRVAESEDEKENVPEGEPSEAANDTTSNSPAPVHSRPTKRPKIQQDDSEDSEDSSASESDEESEDDSADEGGPTPGSSNSVQECRLGGCKHKVSGIYKKDWAHTKVKGHIKRNTDDLVHLAGLHKVLSQGGYTEATYEDAHGLGGVNEEAAMTSAVVDVTSSTLDQSALNLSGPQPGL</sequence>
<feature type="region of interest" description="Disordered" evidence="1">
    <location>
        <begin position="89"/>
        <end position="276"/>
    </location>
</feature>
<organism evidence="2 3">
    <name type="scientific">Trametes pubescens</name>
    <name type="common">White-rot fungus</name>
    <dbReference type="NCBI Taxonomy" id="154538"/>
    <lineage>
        <taxon>Eukaryota</taxon>
        <taxon>Fungi</taxon>
        <taxon>Dikarya</taxon>
        <taxon>Basidiomycota</taxon>
        <taxon>Agaricomycotina</taxon>
        <taxon>Agaricomycetes</taxon>
        <taxon>Polyporales</taxon>
        <taxon>Polyporaceae</taxon>
        <taxon>Trametes</taxon>
    </lineage>
</organism>
<feature type="compositionally biased region" description="Low complexity" evidence="1">
    <location>
        <begin position="129"/>
        <end position="143"/>
    </location>
</feature>
<dbReference type="Proteomes" id="UP000184267">
    <property type="component" value="Unassembled WGS sequence"/>
</dbReference>
<comment type="caution">
    <text evidence="2">The sequence shown here is derived from an EMBL/GenBank/DDBJ whole genome shotgun (WGS) entry which is preliminary data.</text>
</comment>
<dbReference type="EMBL" id="MNAD01001310">
    <property type="protein sequence ID" value="OJT06403.1"/>
    <property type="molecule type" value="Genomic_DNA"/>
</dbReference>
<accession>A0A1M2VFV3</accession>
<evidence type="ECO:0000256" key="1">
    <source>
        <dbReference type="SAM" id="MobiDB-lite"/>
    </source>
</evidence>
<keyword evidence="3" id="KW-1185">Reference proteome</keyword>
<gene>
    <name evidence="2" type="ORF">TRAPUB_2749</name>
</gene>
<name>A0A1M2VFV3_TRAPU</name>
<proteinExistence type="predicted"/>
<reference evidence="2 3" key="1">
    <citation type="submission" date="2016-10" db="EMBL/GenBank/DDBJ databases">
        <title>Genome sequence of the basidiomycete white-rot fungus Trametes pubescens.</title>
        <authorList>
            <person name="Makela M.R."/>
            <person name="Granchi Z."/>
            <person name="Peng M."/>
            <person name="De Vries R.P."/>
            <person name="Grigoriev I."/>
            <person name="Riley R."/>
            <person name="Hilden K."/>
        </authorList>
    </citation>
    <scope>NUCLEOTIDE SEQUENCE [LARGE SCALE GENOMIC DNA]</scope>
    <source>
        <strain evidence="2 3">FBCC735</strain>
    </source>
</reference>
<evidence type="ECO:0000313" key="2">
    <source>
        <dbReference type="EMBL" id="OJT06403.1"/>
    </source>
</evidence>